<dbReference type="EMBL" id="LXQA010070007">
    <property type="protein sequence ID" value="MCI08712.1"/>
    <property type="molecule type" value="Genomic_DNA"/>
</dbReference>
<keyword evidence="3" id="KW-1185">Reference proteome</keyword>
<feature type="non-terminal residue" evidence="2">
    <location>
        <position position="179"/>
    </location>
</feature>
<sequence>MLSKILWAHPDSVKLFNTFRPVLIMDSTYKINKYRLPLLEFICTTCTGKTYFIAVAFFTEEREENFVWALQSVRSFLRCPEDVKVIVIDRDQALMNDVDIIFPNCTALLCRYHILSNVEANFIKKAKLGKKARRSEVWRNVRIIWENIMDSESEEEYNSCLETFRECCQQWPEFLEYIE</sequence>
<reference evidence="2 3" key="1">
    <citation type="journal article" date="2018" name="Front. Plant Sci.">
        <title>Red Clover (Trifolium pratense) and Zigzag Clover (T. medium) - A Picture of Genomic Similarities and Differences.</title>
        <authorList>
            <person name="Dluhosova J."/>
            <person name="Istvanek J."/>
            <person name="Nedelnik J."/>
            <person name="Repkova J."/>
        </authorList>
    </citation>
    <scope>NUCLEOTIDE SEQUENCE [LARGE SCALE GENOMIC DNA]</scope>
    <source>
        <strain evidence="3">cv. 10/8</strain>
        <tissue evidence="2">Leaf</tissue>
    </source>
</reference>
<dbReference type="InterPro" id="IPR018289">
    <property type="entry name" value="MULE_transposase_dom"/>
</dbReference>
<evidence type="ECO:0000313" key="3">
    <source>
        <dbReference type="Proteomes" id="UP000265520"/>
    </source>
</evidence>
<accession>A0A392PAE8</accession>
<dbReference type="PANTHER" id="PTHR31569:SF4">
    <property type="entry name" value="SWIM-TYPE DOMAIN-CONTAINING PROTEIN"/>
    <property type="match status" value="1"/>
</dbReference>
<evidence type="ECO:0000313" key="2">
    <source>
        <dbReference type="EMBL" id="MCI08712.1"/>
    </source>
</evidence>
<dbReference type="AlphaFoldDB" id="A0A392PAE8"/>
<dbReference type="InterPro" id="IPR052579">
    <property type="entry name" value="Zinc_finger_SWIM"/>
</dbReference>
<feature type="domain" description="MULE transposase" evidence="1">
    <location>
        <begin position="22"/>
        <end position="117"/>
    </location>
</feature>
<dbReference type="Proteomes" id="UP000265520">
    <property type="component" value="Unassembled WGS sequence"/>
</dbReference>
<dbReference type="Pfam" id="PF10551">
    <property type="entry name" value="MULE"/>
    <property type="match status" value="1"/>
</dbReference>
<dbReference type="PANTHER" id="PTHR31569">
    <property type="entry name" value="SWIM-TYPE DOMAIN-CONTAINING PROTEIN"/>
    <property type="match status" value="1"/>
</dbReference>
<name>A0A392PAE8_9FABA</name>
<protein>
    <submittedName>
        <fullName evidence="2">Protein FAR1-RELATED SEQUENCE 5-like</fullName>
    </submittedName>
</protein>
<comment type="caution">
    <text evidence="2">The sequence shown here is derived from an EMBL/GenBank/DDBJ whole genome shotgun (WGS) entry which is preliminary data.</text>
</comment>
<evidence type="ECO:0000259" key="1">
    <source>
        <dbReference type="Pfam" id="PF10551"/>
    </source>
</evidence>
<organism evidence="2 3">
    <name type="scientific">Trifolium medium</name>
    <dbReference type="NCBI Taxonomy" id="97028"/>
    <lineage>
        <taxon>Eukaryota</taxon>
        <taxon>Viridiplantae</taxon>
        <taxon>Streptophyta</taxon>
        <taxon>Embryophyta</taxon>
        <taxon>Tracheophyta</taxon>
        <taxon>Spermatophyta</taxon>
        <taxon>Magnoliopsida</taxon>
        <taxon>eudicotyledons</taxon>
        <taxon>Gunneridae</taxon>
        <taxon>Pentapetalae</taxon>
        <taxon>rosids</taxon>
        <taxon>fabids</taxon>
        <taxon>Fabales</taxon>
        <taxon>Fabaceae</taxon>
        <taxon>Papilionoideae</taxon>
        <taxon>50 kb inversion clade</taxon>
        <taxon>NPAAA clade</taxon>
        <taxon>Hologalegina</taxon>
        <taxon>IRL clade</taxon>
        <taxon>Trifolieae</taxon>
        <taxon>Trifolium</taxon>
    </lineage>
</organism>
<proteinExistence type="predicted"/>